<dbReference type="EMBL" id="CP036276">
    <property type="protein sequence ID" value="QDU45744.1"/>
    <property type="molecule type" value="Genomic_DNA"/>
</dbReference>
<accession>A0A517ZTF8</accession>
<keyword evidence="2" id="KW-1185">Reference proteome</keyword>
<dbReference type="AlphaFoldDB" id="A0A517ZTF8"/>
<dbReference type="RefSeq" id="WP_145378291.1">
    <property type="nucleotide sequence ID" value="NZ_CP036276.1"/>
</dbReference>
<evidence type="ECO:0000313" key="1">
    <source>
        <dbReference type="EMBL" id="QDU45744.1"/>
    </source>
</evidence>
<name>A0A517ZTF8_9PLAN</name>
<gene>
    <name evidence="1" type="ORF">Mal52_42400</name>
</gene>
<evidence type="ECO:0000313" key="2">
    <source>
        <dbReference type="Proteomes" id="UP000319383"/>
    </source>
</evidence>
<dbReference type="Proteomes" id="UP000319383">
    <property type="component" value="Chromosome"/>
</dbReference>
<dbReference type="KEGG" id="sdyn:Mal52_42400"/>
<reference evidence="1 2" key="1">
    <citation type="submission" date="2019-02" db="EMBL/GenBank/DDBJ databases">
        <title>Deep-cultivation of Planctomycetes and their phenomic and genomic characterization uncovers novel biology.</title>
        <authorList>
            <person name="Wiegand S."/>
            <person name="Jogler M."/>
            <person name="Boedeker C."/>
            <person name="Pinto D."/>
            <person name="Vollmers J."/>
            <person name="Rivas-Marin E."/>
            <person name="Kohn T."/>
            <person name="Peeters S.H."/>
            <person name="Heuer A."/>
            <person name="Rast P."/>
            <person name="Oberbeckmann S."/>
            <person name="Bunk B."/>
            <person name="Jeske O."/>
            <person name="Meyerdierks A."/>
            <person name="Storesund J.E."/>
            <person name="Kallscheuer N."/>
            <person name="Luecker S."/>
            <person name="Lage O.M."/>
            <person name="Pohl T."/>
            <person name="Merkel B.J."/>
            <person name="Hornburger P."/>
            <person name="Mueller R.-W."/>
            <person name="Bruemmer F."/>
            <person name="Labrenz M."/>
            <person name="Spormann A.M."/>
            <person name="Op den Camp H."/>
            <person name="Overmann J."/>
            <person name="Amann R."/>
            <person name="Jetten M.S.M."/>
            <person name="Mascher T."/>
            <person name="Medema M.H."/>
            <person name="Devos D.P."/>
            <person name="Kaster A.-K."/>
            <person name="Ovreas L."/>
            <person name="Rohde M."/>
            <person name="Galperin M.Y."/>
            <person name="Jogler C."/>
        </authorList>
    </citation>
    <scope>NUCLEOTIDE SEQUENCE [LARGE SCALE GENOMIC DNA]</scope>
    <source>
        <strain evidence="1 2">Mal52</strain>
    </source>
</reference>
<sequence length="225" mass="25658">MNYFAHGIRYTDRPYFLAGTATPDWLSMADRRVRLRPQHVQPFADGSGQPQAEFAAGVLQHMEDDDRFHRSAAFFEVSGALLPLFRKLLEPHDGFRPGFLAHIVTELLMDAVLIERHPEMLQAYYAAIDAVDAELIQQSVNAMAKKPTERLAGVLPLFTREGFLWDYLDSERLLYRLNQVMRRVKLQPLPPETTAVLDESRLLVRARIDDLILIPVKPPTKDAPP</sequence>
<protein>
    <submittedName>
        <fullName evidence="1">Uncharacterized protein</fullName>
    </submittedName>
</protein>
<proteinExistence type="predicted"/>
<organism evidence="1 2">
    <name type="scientific">Symmachiella dynata</name>
    <dbReference type="NCBI Taxonomy" id="2527995"/>
    <lineage>
        <taxon>Bacteria</taxon>
        <taxon>Pseudomonadati</taxon>
        <taxon>Planctomycetota</taxon>
        <taxon>Planctomycetia</taxon>
        <taxon>Planctomycetales</taxon>
        <taxon>Planctomycetaceae</taxon>
        <taxon>Symmachiella</taxon>
    </lineage>
</organism>